<protein>
    <recommendedName>
        <fullName evidence="4">DUF4254 domain-containing protein</fullName>
    </recommendedName>
</protein>
<evidence type="ECO:0000313" key="2">
    <source>
        <dbReference type="EMBL" id="WEB44323.1"/>
    </source>
</evidence>
<organism evidence="2 3">
    <name type="scientific">Streptomyces yunnanensis</name>
    <dbReference type="NCBI Taxonomy" id="156453"/>
    <lineage>
        <taxon>Bacteria</taxon>
        <taxon>Bacillati</taxon>
        <taxon>Actinomycetota</taxon>
        <taxon>Actinomycetes</taxon>
        <taxon>Kitasatosporales</taxon>
        <taxon>Streptomycetaceae</taxon>
        <taxon>Streptomyces</taxon>
    </lineage>
</organism>
<name>A0ABY8AHA2_9ACTN</name>
<keyword evidence="3" id="KW-1185">Reference proteome</keyword>
<proteinExistence type="predicted"/>
<feature type="region of interest" description="Disordered" evidence="1">
    <location>
        <begin position="161"/>
        <end position="183"/>
    </location>
</feature>
<evidence type="ECO:0000313" key="3">
    <source>
        <dbReference type="Proteomes" id="UP001218629"/>
    </source>
</evidence>
<sequence>MSYREGPLKSMIMEDVQRLVREWVRKARADAKATGQHPPPPLSRMPKYAHEPLFREARYWHALAAGAFLDEMVEPRPSAFHIKAMRRHLAGCTERLHEMMNSRGNALPAGAREQLGVIEQRVGVALDLVEQTGTMWGCEAAYAWLELTWWARKLHYGRVPGTPEPWNPNSASVSSRRGPRQGN</sequence>
<evidence type="ECO:0000256" key="1">
    <source>
        <dbReference type="SAM" id="MobiDB-lite"/>
    </source>
</evidence>
<dbReference type="EMBL" id="CP095749">
    <property type="protein sequence ID" value="WEB44323.1"/>
    <property type="molecule type" value="Genomic_DNA"/>
</dbReference>
<gene>
    <name evidence="2" type="ORF">MOV08_36895</name>
</gene>
<reference evidence="2 3" key="1">
    <citation type="submission" date="2022-03" db="EMBL/GenBank/DDBJ databases">
        <title>Streptomyces yunnanensis P86,complete genome.</title>
        <authorList>
            <person name="Chen S."/>
            <person name="Zhang Q."/>
        </authorList>
    </citation>
    <scope>NUCLEOTIDE SEQUENCE [LARGE SCALE GENOMIC DNA]</scope>
    <source>
        <strain evidence="2 3">P86</strain>
    </source>
</reference>
<accession>A0ABY8AHA2</accession>
<evidence type="ECO:0008006" key="4">
    <source>
        <dbReference type="Google" id="ProtNLM"/>
    </source>
</evidence>
<dbReference type="RefSeq" id="WP_275310505.1">
    <property type="nucleotide sequence ID" value="NZ_CP095749.1"/>
</dbReference>
<dbReference type="Proteomes" id="UP001218629">
    <property type="component" value="Chromosome"/>
</dbReference>